<evidence type="ECO:0008006" key="3">
    <source>
        <dbReference type="Google" id="ProtNLM"/>
    </source>
</evidence>
<protein>
    <recommendedName>
        <fullName evidence="3">RNase H type-1 domain-containing protein</fullName>
    </recommendedName>
</protein>
<evidence type="ECO:0000313" key="2">
    <source>
        <dbReference type="Proteomes" id="UP001054945"/>
    </source>
</evidence>
<keyword evidence="2" id="KW-1185">Reference proteome</keyword>
<organism evidence="1 2">
    <name type="scientific">Caerostris extrusa</name>
    <name type="common">Bark spider</name>
    <name type="synonym">Caerostris bankana</name>
    <dbReference type="NCBI Taxonomy" id="172846"/>
    <lineage>
        <taxon>Eukaryota</taxon>
        <taxon>Metazoa</taxon>
        <taxon>Ecdysozoa</taxon>
        <taxon>Arthropoda</taxon>
        <taxon>Chelicerata</taxon>
        <taxon>Arachnida</taxon>
        <taxon>Araneae</taxon>
        <taxon>Araneomorphae</taxon>
        <taxon>Entelegynae</taxon>
        <taxon>Araneoidea</taxon>
        <taxon>Araneidae</taxon>
        <taxon>Caerostris</taxon>
    </lineage>
</organism>
<accession>A0AAV4Y395</accession>
<evidence type="ECO:0000313" key="1">
    <source>
        <dbReference type="EMBL" id="GIZ01538.1"/>
    </source>
</evidence>
<sequence>MTVERQTNQKIFMYFSTEILHLFFPLSLLPIDEVSTVSIPEIFSFYVPVGRDTSFDHEIAVILTALSQLQCHLEKFTRAVILCDSRAALLAIVFNNIPKTQTYWIAVIILKTWHHSKKL</sequence>
<reference evidence="1 2" key="1">
    <citation type="submission" date="2021-06" db="EMBL/GenBank/DDBJ databases">
        <title>Caerostris extrusa draft genome.</title>
        <authorList>
            <person name="Kono N."/>
            <person name="Arakawa K."/>
        </authorList>
    </citation>
    <scope>NUCLEOTIDE SEQUENCE [LARGE SCALE GENOMIC DNA]</scope>
</reference>
<dbReference type="Proteomes" id="UP001054945">
    <property type="component" value="Unassembled WGS sequence"/>
</dbReference>
<comment type="caution">
    <text evidence="1">The sequence shown here is derived from an EMBL/GenBank/DDBJ whole genome shotgun (WGS) entry which is preliminary data.</text>
</comment>
<dbReference type="EMBL" id="BPLR01018683">
    <property type="protein sequence ID" value="GIZ01538.1"/>
    <property type="molecule type" value="Genomic_DNA"/>
</dbReference>
<dbReference type="AlphaFoldDB" id="A0AAV4Y395"/>
<name>A0AAV4Y395_CAEEX</name>
<proteinExistence type="predicted"/>
<gene>
    <name evidence="1" type="ORF">CEXT_52311</name>
</gene>